<protein>
    <submittedName>
        <fullName evidence="1">Uncharacterized protein</fullName>
    </submittedName>
</protein>
<dbReference type="InParanoid" id="A0A2T3A4R7"/>
<evidence type="ECO:0000313" key="1">
    <source>
        <dbReference type="EMBL" id="PSR82770.1"/>
    </source>
</evidence>
<evidence type="ECO:0000313" key="2">
    <source>
        <dbReference type="Proteomes" id="UP000241462"/>
    </source>
</evidence>
<reference evidence="1 2" key="1">
    <citation type="journal article" date="2018" name="Mycol. Prog.">
        <title>Coniella lustricola, a new species from submerged detritus.</title>
        <authorList>
            <person name="Raudabaugh D.B."/>
            <person name="Iturriaga T."/>
            <person name="Carver A."/>
            <person name="Mondo S."/>
            <person name="Pangilinan J."/>
            <person name="Lipzen A."/>
            <person name="He G."/>
            <person name="Amirebrahimi M."/>
            <person name="Grigoriev I.V."/>
            <person name="Miller A.N."/>
        </authorList>
    </citation>
    <scope>NUCLEOTIDE SEQUENCE [LARGE SCALE GENOMIC DNA]</scope>
    <source>
        <strain evidence="1 2">B22-T-1</strain>
    </source>
</reference>
<name>A0A2T3A4R7_9PEZI</name>
<gene>
    <name evidence="1" type="ORF">BD289DRAFT_296469</name>
</gene>
<dbReference type="Proteomes" id="UP000241462">
    <property type="component" value="Unassembled WGS sequence"/>
</dbReference>
<keyword evidence="2" id="KW-1185">Reference proteome</keyword>
<organism evidence="1 2">
    <name type="scientific">Coniella lustricola</name>
    <dbReference type="NCBI Taxonomy" id="2025994"/>
    <lineage>
        <taxon>Eukaryota</taxon>
        <taxon>Fungi</taxon>
        <taxon>Dikarya</taxon>
        <taxon>Ascomycota</taxon>
        <taxon>Pezizomycotina</taxon>
        <taxon>Sordariomycetes</taxon>
        <taxon>Sordariomycetidae</taxon>
        <taxon>Diaporthales</taxon>
        <taxon>Schizoparmaceae</taxon>
        <taxon>Coniella</taxon>
    </lineage>
</organism>
<accession>A0A2T3A4R7</accession>
<proteinExistence type="predicted"/>
<sequence length="151" mass="16514">MKPNRIGCPSEYQQGSHISAPLLGKSKHVQHCLGTHVTTSPWLIHPDTSSNTIDPDTNYIDHDTLKKGTTACAMSNPARVSEKGDAIPQSRNHGTLDYRACYSHAEVLSRMSSLLARSGSSWLYLADGWMTAAFQTRFGRDFGIGEYCLGG</sequence>
<dbReference type="AlphaFoldDB" id="A0A2T3A4R7"/>
<dbReference type="EMBL" id="KZ678470">
    <property type="protein sequence ID" value="PSR82770.1"/>
    <property type="molecule type" value="Genomic_DNA"/>
</dbReference>